<organism evidence="3">
    <name type="scientific">Tanacetum cinerariifolium</name>
    <name type="common">Dalmatian daisy</name>
    <name type="synonym">Chrysanthemum cinerariifolium</name>
    <dbReference type="NCBI Taxonomy" id="118510"/>
    <lineage>
        <taxon>Eukaryota</taxon>
        <taxon>Viridiplantae</taxon>
        <taxon>Streptophyta</taxon>
        <taxon>Embryophyta</taxon>
        <taxon>Tracheophyta</taxon>
        <taxon>Spermatophyta</taxon>
        <taxon>Magnoliopsida</taxon>
        <taxon>eudicotyledons</taxon>
        <taxon>Gunneridae</taxon>
        <taxon>Pentapetalae</taxon>
        <taxon>asterids</taxon>
        <taxon>campanulids</taxon>
        <taxon>Asterales</taxon>
        <taxon>Asteraceae</taxon>
        <taxon>Asteroideae</taxon>
        <taxon>Anthemideae</taxon>
        <taxon>Anthemidinae</taxon>
        <taxon>Tanacetum</taxon>
    </lineage>
</organism>
<dbReference type="SUPFAM" id="SSF56672">
    <property type="entry name" value="DNA/RNA polymerases"/>
    <property type="match status" value="1"/>
</dbReference>
<feature type="region of interest" description="Disordered" evidence="1">
    <location>
        <begin position="39"/>
        <end position="75"/>
    </location>
</feature>
<dbReference type="EMBL" id="BKCJ010471892">
    <property type="protein sequence ID" value="GFA70319.1"/>
    <property type="molecule type" value="Genomic_DNA"/>
</dbReference>
<sequence length="463" mass="52134">MRPFGCLVTILNTLDSGKFDGKVNEGFLVGYSNNDGNDAFDGKEPNFNAKKPESEVNVSPSSSAHNTFSAAGPSNAAASPTYGKSSFIDASQLPDDPDMLELEVITYSDDEDDVGVEADFNNLETSITVSPIPTTRVHKDHPVSQIISDLSLTTQTRSMTKVVKDQVARIEAIRLFLAYASFMGFMMYQMDVKSAFLYGTIEKEVYVCQPLGFEDLDHPDKVYKVVKALYGLHQAPRAWYETLANYLLENGFQRGKIDQTLFIKRQKGDILLVQIYVDDIIFGATNKDLCKSFEKLRKDKFQMSSMRELTLFLGLQVKQKKDGIFIGQDKYVAKILRKFGLTKGKSASTPTDTEKPLLKDPDGEDVDVYTYRSMIGSLMYLTSSRTDIMFAVCACVHFQVTPKASHLRVVNRIFRYLKVKPHLGLWYPKDLPFDLWLTQTVTTLVQVWTENLHLEDVNSLDAD</sequence>
<dbReference type="AlphaFoldDB" id="A0A699K5K3"/>
<feature type="compositionally biased region" description="Low complexity" evidence="1">
    <location>
        <begin position="55"/>
        <end position="75"/>
    </location>
</feature>
<reference evidence="3" key="1">
    <citation type="journal article" date="2019" name="Sci. Rep.">
        <title>Draft genome of Tanacetum cinerariifolium, the natural source of mosquito coil.</title>
        <authorList>
            <person name="Yamashiro T."/>
            <person name="Shiraishi A."/>
            <person name="Satake H."/>
            <person name="Nakayama K."/>
        </authorList>
    </citation>
    <scope>NUCLEOTIDE SEQUENCE</scope>
</reference>
<name>A0A699K5K3_TANCI</name>
<feature type="compositionally biased region" description="Basic and acidic residues" evidence="1">
    <location>
        <begin position="40"/>
        <end position="54"/>
    </location>
</feature>
<feature type="domain" description="Reverse transcriptase Ty1/copia-type" evidence="2">
    <location>
        <begin position="164"/>
        <end position="351"/>
    </location>
</feature>
<comment type="caution">
    <text evidence="3">The sequence shown here is derived from an EMBL/GenBank/DDBJ whole genome shotgun (WGS) entry which is preliminary data.</text>
</comment>
<evidence type="ECO:0000313" key="3">
    <source>
        <dbReference type="EMBL" id="GFA70319.1"/>
    </source>
</evidence>
<dbReference type="PANTHER" id="PTHR11439">
    <property type="entry name" value="GAG-POL-RELATED RETROTRANSPOSON"/>
    <property type="match status" value="1"/>
</dbReference>
<evidence type="ECO:0000259" key="2">
    <source>
        <dbReference type="Pfam" id="PF07727"/>
    </source>
</evidence>
<dbReference type="Pfam" id="PF07727">
    <property type="entry name" value="RVT_2"/>
    <property type="match status" value="1"/>
</dbReference>
<evidence type="ECO:0000256" key="1">
    <source>
        <dbReference type="SAM" id="MobiDB-lite"/>
    </source>
</evidence>
<dbReference type="PANTHER" id="PTHR11439:SF495">
    <property type="entry name" value="REVERSE TRANSCRIPTASE, RNA-DEPENDENT DNA POLYMERASE-RELATED"/>
    <property type="match status" value="1"/>
</dbReference>
<dbReference type="InterPro" id="IPR043502">
    <property type="entry name" value="DNA/RNA_pol_sf"/>
</dbReference>
<dbReference type="InterPro" id="IPR013103">
    <property type="entry name" value="RVT_2"/>
</dbReference>
<gene>
    <name evidence="3" type="ORF">Tci_642291</name>
</gene>
<protein>
    <submittedName>
        <fullName evidence="3">Putative ribonuclease H-like domain-containing protein</fullName>
    </submittedName>
</protein>
<accession>A0A699K5K3</accession>
<proteinExistence type="predicted"/>